<proteinExistence type="predicted"/>
<gene>
    <name evidence="2" type="ORF">LMG26411_06540</name>
</gene>
<protein>
    <submittedName>
        <fullName evidence="2">Uncharacterized protein</fullName>
    </submittedName>
</protein>
<feature type="region of interest" description="Disordered" evidence="1">
    <location>
        <begin position="112"/>
        <end position="138"/>
    </location>
</feature>
<comment type="caution">
    <text evidence="2">The sequence shown here is derived from an EMBL/GenBank/DDBJ whole genome shotgun (WGS) entry which is preliminary data.</text>
</comment>
<evidence type="ECO:0000313" key="2">
    <source>
        <dbReference type="EMBL" id="CAG2159227.1"/>
    </source>
</evidence>
<name>A0ABM8TSN9_9BURK</name>
<sequence>MTLPESPASSDAPAGQTLVTVSELHRLTDLLHCRYEIDARCDSDGLWSVTFTIAERRYALSTVRGRTRRWRQLEPVLAFLHQHCGHAGAIRLHTASWIFCGAGLADDKVLPTSHAPEHERTGHDCQASAEDKHQGNTE</sequence>
<evidence type="ECO:0000256" key="1">
    <source>
        <dbReference type="SAM" id="MobiDB-lite"/>
    </source>
</evidence>
<dbReference type="EMBL" id="CAJPVI010000056">
    <property type="protein sequence ID" value="CAG2159227.1"/>
    <property type="molecule type" value="Genomic_DNA"/>
</dbReference>
<evidence type="ECO:0000313" key="3">
    <source>
        <dbReference type="Proteomes" id="UP000672657"/>
    </source>
</evidence>
<accession>A0ABM8TSN9</accession>
<keyword evidence="3" id="KW-1185">Reference proteome</keyword>
<organism evidence="2 3">
    <name type="scientific">Cupriavidus numazuensis</name>
    <dbReference type="NCBI Taxonomy" id="221992"/>
    <lineage>
        <taxon>Bacteria</taxon>
        <taxon>Pseudomonadati</taxon>
        <taxon>Pseudomonadota</taxon>
        <taxon>Betaproteobacteria</taxon>
        <taxon>Burkholderiales</taxon>
        <taxon>Burkholderiaceae</taxon>
        <taxon>Cupriavidus</taxon>
    </lineage>
</organism>
<dbReference type="Proteomes" id="UP000672657">
    <property type="component" value="Unassembled WGS sequence"/>
</dbReference>
<reference evidence="2 3" key="1">
    <citation type="submission" date="2021-03" db="EMBL/GenBank/DDBJ databases">
        <authorList>
            <person name="Peeters C."/>
        </authorList>
    </citation>
    <scope>NUCLEOTIDE SEQUENCE [LARGE SCALE GENOMIC DNA]</scope>
    <source>
        <strain evidence="2 3">LMG 26411</strain>
    </source>
</reference>